<dbReference type="PANTHER" id="PTHR31263:SF44">
    <property type="entry name" value="OS04G0481200 PROTEIN"/>
    <property type="match status" value="1"/>
</dbReference>
<organism evidence="1 2">
    <name type="scientific">Eragrostis curvula</name>
    <name type="common">weeping love grass</name>
    <dbReference type="NCBI Taxonomy" id="38414"/>
    <lineage>
        <taxon>Eukaryota</taxon>
        <taxon>Viridiplantae</taxon>
        <taxon>Streptophyta</taxon>
        <taxon>Embryophyta</taxon>
        <taxon>Tracheophyta</taxon>
        <taxon>Spermatophyta</taxon>
        <taxon>Magnoliopsida</taxon>
        <taxon>Liliopsida</taxon>
        <taxon>Poales</taxon>
        <taxon>Poaceae</taxon>
        <taxon>PACMAD clade</taxon>
        <taxon>Chloridoideae</taxon>
        <taxon>Eragrostideae</taxon>
        <taxon>Eragrostidinae</taxon>
        <taxon>Eragrostis</taxon>
    </lineage>
</organism>
<accession>A0A5J9SGR6</accession>
<comment type="caution">
    <text evidence="1">The sequence shown here is derived from an EMBL/GenBank/DDBJ whole genome shotgun (WGS) entry which is preliminary data.</text>
</comment>
<gene>
    <name evidence="1" type="ORF">EJB05_56197</name>
</gene>
<proteinExistence type="predicted"/>
<evidence type="ECO:0000313" key="1">
    <source>
        <dbReference type="EMBL" id="TVT98494.1"/>
    </source>
</evidence>
<dbReference type="Gramene" id="TVT98494">
    <property type="protein sequence ID" value="TVT98494"/>
    <property type="gene ID" value="EJB05_56197"/>
</dbReference>
<name>A0A5J9SGR6_9POAL</name>
<dbReference type="AlphaFoldDB" id="A0A5J9SGR6"/>
<keyword evidence="2" id="KW-1185">Reference proteome</keyword>
<dbReference type="PANTHER" id="PTHR31263">
    <property type="entry name" value="CELLULASE FAMILY PROTEIN (AFU_ORTHOLOGUE AFUA_5G14560)"/>
    <property type="match status" value="1"/>
</dbReference>
<protein>
    <submittedName>
        <fullName evidence="1">Uncharacterized protein</fullName>
    </submittedName>
</protein>
<evidence type="ECO:0000313" key="2">
    <source>
        <dbReference type="Proteomes" id="UP000324897"/>
    </source>
</evidence>
<dbReference type="EMBL" id="RWGY01000851">
    <property type="protein sequence ID" value="TVT98494.1"/>
    <property type="molecule type" value="Genomic_DNA"/>
</dbReference>
<sequence>MDLDWALWALQGSYYTRHGVVGSDEKYGVLDGDWAGPRNRTVLTRIRALQRRFRRPVLFHPATGRCVVVVSPEQQLLELGPCDETAAAWSYTE</sequence>
<dbReference type="OrthoDB" id="442731at2759"/>
<feature type="non-terminal residue" evidence="1">
    <location>
        <position position="1"/>
    </location>
</feature>
<reference evidence="1 2" key="1">
    <citation type="journal article" date="2019" name="Sci. Rep.">
        <title>A high-quality genome of Eragrostis curvula grass provides insights into Poaceae evolution and supports new strategies to enhance forage quality.</title>
        <authorList>
            <person name="Carballo J."/>
            <person name="Santos B.A.C.M."/>
            <person name="Zappacosta D."/>
            <person name="Garbus I."/>
            <person name="Selva J.P."/>
            <person name="Gallo C.A."/>
            <person name="Diaz A."/>
            <person name="Albertini E."/>
            <person name="Caccamo M."/>
            <person name="Echenique V."/>
        </authorList>
    </citation>
    <scope>NUCLEOTIDE SEQUENCE [LARGE SCALE GENOMIC DNA]</scope>
    <source>
        <strain evidence="2">cv. Victoria</strain>
        <tissue evidence="1">Leaf</tissue>
    </source>
</reference>
<dbReference type="Proteomes" id="UP000324897">
    <property type="component" value="Unassembled WGS sequence"/>
</dbReference>